<evidence type="ECO:0000313" key="2">
    <source>
        <dbReference type="EMBL" id="MFC7603534.1"/>
    </source>
</evidence>
<evidence type="ECO:0000313" key="3">
    <source>
        <dbReference type="Proteomes" id="UP001596514"/>
    </source>
</evidence>
<feature type="compositionally biased region" description="Basic residues" evidence="1">
    <location>
        <begin position="1"/>
        <end position="15"/>
    </location>
</feature>
<protein>
    <submittedName>
        <fullName evidence="2">Uncharacterized protein</fullName>
    </submittedName>
</protein>
<sequence>MRIHAARKRTGKSKSAKSTETHTPLPEHVVPATPRRMPMPPAPMRPTRQPRRIPGKGGR</sequence>
<keyword evidence="3" id="KW-1185">Reference proteome</keyword>
<comment type="caution">
    <text evidence="2">The sequence shown here is derived from an EMBL/GenBank/DDBJ whole genome shotgun (WGS) entry which is preliminary data.</text>
</comment>
<dbReference type="EMBL" id="JBHTEE010000001">
    <property type="protein sequence ID" value="MFC7603534.1"/>
    <property type="molecule type" value="Genomic_DNA"/>
</dbReference>
<feature type="region of interest" description="Disordered" evidence="1">
    <location>
        <begin position="1"/>
        <end position="59"/>
    </location>
</feature>
<dbReference type="Proteomes" id="UP001596514">
    <property type="component" value="Unassembled WGS sequence"/>
</dbReference>
<organism evidence="2 3">
    <name type="scientific">Streptosporangium amethystogenes subsp. fukuiense</name>
    <dbReference type="NCBI Taxonomy" id="698418"/>
    <lineage>
        <taxon>Bacteria</taxon>
        <taxon>Bacillati</taxon>
        <taxon>Actinomycetota</taxon>
        <taxon>Actinomycetes</taxon>
        <taxon>Streptosporangiales</taxon>
        <taxon>Streptosporangiaceae</taxon>
        <taxon>Streptosporangium</taxon>
    </lineage>
</organism>
<dbReference type="RefSeq" id="WP_343968392.1">
    <property type="nucleotide sequence ID" value="NZ_BAAAGK010000065.1"/>
</dbReference>
<evidence type="ECO:0000256" key="1">
    <source>
        <dbReference type="SAM" id="MobiDB-lite"/>
    </source>
</evidence>
<proteinExistence type="predicted"/>
<reference evidence="3" key="1">
    <citation type="journal article" date="2019" name="Int. J. Syst. Evol. Microbiol.">
        <title>The Global Catalogue of Microorganisms (GCM) 10K type strain sequencing project: providing services to taxonomists for standard genome sequencing and annotation.</title>
        <authorList>
            <consortium name="The Broad Institute Genomics Platform"/>
            <consortium name="The Broad Institute Genome Sequencing Center for Infectious Disease"/>
            <person name="Wu L."/>
            <person name="Ma J."/>
        </authorList>
    </citation>
    <scope>NUCLEOTIDE SEQUENCE [LARGE SCALE GENOMIC DNA]</scope>
    <source>
        <strain evidence="3">JCM 10083</strain>
    </source>
</reference>
<name>A0ABW2T737_9ACTN</name>
<accession>A0ABW2T737</accession>
<feature type="compositionally biased region" description="Basic residues" evidence="1">
    <location>
        <begin position="48"/>
        <end position="59"/>
    </location>
</feature>
<gene>
    <name evidence="2" type="ORF">ACFQVD_25815</name>
</gene>